<dbReference type="Pfam" id="PF00246">
    <property type="entry name" value="Peptidase_M14"/>
    <property type="match status" value="1"/>
</dbReference>
<dbReference type="Gene3D" id="3.40.630.10">
    <property type="entry name" value="Zn peptidases"/>
    <property type="match status" value="1"/>
</dbReference>
<gene>
    <name evidence="3" type="ORF">A3F84_11840</name>
</gene>
<dbReference type="Proteomes" id="UP000178606">
    <property type="component" value="Unassembled WGS sequence"/>
</dbReference>
<dbReference type="GO" id="GO:0006508">
    <property type="term" value="P:proteolysis"/>
    <property type="evidence" value="ECO:0007669"/>
    <property type="project" value="InterPro"/>
</dbReference>
<comment type="caution">
    <text evidence="3">The sequence shown here is derived from an EMBL/GenBank/DDBJ whole genome shotgun (WGS) entry which is preliminary data.</text>
</comment>
<dbReference type="PROSITE" id="PS52035">
    <property type="entry name" value="PEPTIDASE_M14"/>
    <property type="match status" value="1"/>
</dbReference>
<sequence length="384" mass="42048">MTTIETDGLVVSSEIEGGNADGLREAGPGRVAFGPREDPIPHEVQVKGPISCYVVCVQARNPTAQPRTLTLDVEIPRWLIGAGFDYFLKKTFWARPEDALDWSPLDPEVLDDCSRLRVTLRPGETRILSSTASYPYSWCCRRLEALAGERPDLTRLREIGRSGEGRPILALDAGRPGSLRRAVFTGTSQPGEPAAWAVLAMADAILNRQDLQPWLKDAEISFVPQPNPDGVVAGACNANARGEMVFVGFEEIAEGQPGATEALALWGHLSAGPPAVYVDYHFLPLPNHPLPRPYVFSPDLYTDAGRRTLAERLTDRYIQISGCPRPSAIPVGHPLWRNLATYQAAARWNTVSFLYQYTGPTTSHLLAQQRGPEVMQAALEICLG</sequence>
<evidence type="ECO:0000259" key="2">
    <source>
        <dbReference type="PROSITE" id="PS52035"/>
    </source>
</evidence>
<reference evidence="3 4" key="1">
    <citation type="journal article" date="2016" name="Nat. Commun.">
        <title>Thousands of microbial genomes shed light on interconnected biogeochemical processes in an aquifer system.</title>
        <authorList>
            <person name="Anantharaman K."/>
            <person name="Brown C.T."/>
            <person name="Hug L.A."/>
            <person name="Sharon I."/>
            <person name="Castelle C.J."/>
            <person name="Probst A.J."/>
            <person name="Thomas B.C."/>
            <person name="Singh A."/>
            <person name="Wilkins M.J."/>
            <person name="Karaoz U."/>
            <person name="Brodie E.L."/>
            <person name="Williams K.H."/>
            <person name="Hubbard S.S."/>
            <person name="Banfield J.F."/>
        </authorList>
    </citation>
    <scope>NUCLEOTIDE SEQUENCE [LARGE SCALE GENOMIC DNA]</scope>
    <source>
        <strain evidence="4">RIFCSPLOWO2_12_FULL_64_10</strain>
    </source>
</reference>
<evidence type="ECO:0000313" key="4">
    <source>
        <dbReference type="Proteomes" id="UP000178606"/>
    </source>
</evidence>
<feature type="domain" description="Peptidase M14" evidence="2">
    <location>
        <begin position="132"/>
        <end position="384"/>
    </location>
</feature>
<dbReference type="EMBL" id="MFKF01000386">
    <property type="protein sequence ID" value="OGG45111.1"/>
    <property type="molecule type" value="Genomic_DNA"/>
</dbReference>
<comment type="similarity">
    <text evidence="1">Belongs to the peptidase M14 family.</text>
</comment>
<dbReference type="InterPro" id="IPR000834">
    <property type="entry name" value="Peptidase_M14"/>
</dbReference>
<organism evidence="3 4">
    <name type="scientific">Handelsmanbacteria sp. (strain RIFCSPLOWO2_12_FULL_64_10)</name>
    <dbReference type="NCBI Taxonomy" id="1817868"/>
    <lineage>
        <taxon>Bacteria</taxon>
        <taxon>Candidatus Handelsmaniibacteriota</taxon>
    </lineage>
</organism>
<protein>
    <recommendedName>
        <fullName evidence="2">Peptidase M14 domain-containing protein</fullName>
    </recommendedName>
</protein>
<evidence type="ECO:0000313" key="3">
    <source>
        <dbReference type="EMBL" id="OGG45111.1"/>
    </source>
</evidence>
<evidence type="ECO:0000256" key="1">
    <source>
        <dbReference type="PROSITE-ProRule" id="PRU01379"/>
    </source>
</evidence>
<dbReference type="GO" id="GO:0004181">
    <property type="term" value="F:metallocarboxypeptidase activity"/>
    <property type="evidence" value="ECO:0007669"/>
    <property type="project" value="InterPro"/>
</dbReference>
<accession>A0A1F6C7Q6</accession>
<dbReference type="SUPFAM" id="SSF53187">
    <property type="entry name" value="Zn-dependent exopeptidases"/>
    <property type="match status" value="1"/>
</dbReference>
<name>A0A1F6C7Q6_HANXR</name>
<comment type="caution">
    <text evidence="1">Lacks conserved residue(s) required for the propagation of feature annotation.</text>
</comment>
<proteinExistence type="inferred from homology"/>
<dbReference type="GO" id="GO:0008270">
    <property type="term" value="F:zinc ion binding"/>
    <property type="evidence" value="ECO:0007669"/>
    <property type="project" value="InterPro"/>
</dbReference>
<dbReference type="AlphaFoldDB" id="A0A1F6C7Q6"/>